<evidence type="ECO:0000313" key="4">
    <source>
        <dbReference type="Proteomes" id="UP000190787"/>
    </source>
</evidence>
<evidence type="ECO:0000256" key="2">
    <source>
        <dbReference type="SAM" id="Phobius"/>
    </source>
</evidence>
<feature type="transmembrane region" description="Helical" evidence="2">
    <location>
        <begin position="68"/>
        <end position="85"/>
    </location>
</feature>
<feature type="region of interest" description="Disordered" evidence="1">
    <location>
        <begin position="1"/>
        <end position="32"/>
    </location>
</feature>
<evidence type="ECO:0000313" key="3">
    <source>
        <dbReference type="EMBL" id="OOY24488.1"/>
    </source>
</evidence>
<feature type="transmembrane region" description="Helical" evidence="2">
    <location>
        <begin position="37"/>
        <end position="56"/>
    </location>
</feature>
<comment type="caution">
    <text evidence="3">The sequence shown here is derived from an EMBL/GenBank/DDBJ whole genome shotgun (WGS) entry which is preliminary data.</text>
</comment>
<gene>
    <name evidence="3" type="ORF">BMI91_10685</name>
</gene>
<dbReference type="RefSeq" id="WP_078523312.1">
    <property type="nucleotide sequence ID" value="NZ_MPZV01000002.1"/>
</dbReference>
<sequence>MRNSDLNGANSVTGSDPAAPKEESYDERRPCPTPGECRLMAGLGLSLAGITLITFGDTGIAGPWAHSVGVSALTTGLLLWGAGAIRRTLEL</sequence>
<dbReference type="EMBL" id="MPZV01000002">
    <property type="protein sequence ID" value="OOY24488.1"/>
    <property type="molecule type" value="Genomic_DNA"/>
</dbReference>
<feature type="compositionally biased region" description="Polar residues" evidence="1">
    <location>
        <begin position="1"/>
        <end position="14"/>
    </location>
</feature>
<feature type="compositionally biased region" description="Basic and acidic residues" evidence="1">
    <location>
        <begin position="19"/>
        <end position="30"/>
    </location>
</feature>
<name>A0ABX3MXW3_9RHOB</name>
<evidence type="ECO:0000256" key="1">
    <source>
        <dbReference type="SAM" id="MobiDB-lite"/>
    </source>
</evidence>
<keyword evidence="2" id="KW-0812">Transmembrane</keyword>
<keyword evidence="2" id="KW-1133">Transmembrane helix</keyword>
<proteinExistence type="predicted"/>
<protein>
    <submittedName>
        <fullName evidence="3">Uncharacterized protein</fullName>
    </submittedName>
</protein>
<keyword evidence="2" id="KW-0472">Membrane</keyword>
<reference evidence="3 4" key="1">
    <citation type="submission" date="2016-11" db="EMBL/GenBank/DDBJ databases">
        <title>A multilocus sequence analysis scheme for characterization of bacteria in the genus Thioclava.</title>
        <authorList>
            <person name="Liu Y."/>
            <person name="Shao Z."/>
        </authorList>
    </citation>
    <scope>NUCLEOTIDE SEQUENCE [LARGE SCALE GENOMIC DNA]</scope>
    <source>
        <strain evidence="3 4">TAW-CT134</strain>
    </source>
</reference>
<dbReference type="Proteomes" id="UP000190787">
    <property type="component" value="Unassembled WGS sequence"/>
</dbReference>
<keyword evidence="4" id="KW-1185">Reference proteome</keyword>
<organism evidence="3 4">
    <name type="scientific">Thioclava sediminum</name>
    <dbReference type="NCBI Taxonomy" id="1915319"/>
    <lineage>
        <taxon>Bacteria</taxon>
        <taxon>Pseudomonadati</taxon>
        <taxon>Pseudomonadota</taxon>
        <taxon>Alphaproteobacteria</taxon>
        <taxon>Rhodobacterales</taxon>
        <taxon>Paracoccaceae</taxon>
        <taxon>Thioclava</taxon>
    </lineage>
</organism>
<accession>A0ABX3MXW3</accession>